<feature type="transmembrane region" description="Helical" evidence="7">
    <location>
        <begin position="281"/>
        <end position="302"/>
    </location>
</feature>
<protein>
    <submittedName>
        <fullName evidence="9">Proline-specific permease</fullName>
    </submittedName>
</protein>
<comment type="subcellular location">
    <subcellularLocation>
        <location evidence="1">Membrane</location>
        <topology evidence="1">Multi-pass membrane protein</topology>
    </subcellularLocation>
</comment>
<dbReference type="STRING" id="1198029.A0A1U7LGW4"/>
<feature type="transmembrane region" description="Helical" evidence="7">
    <location>
        <begin position="445"/>
        <end position="464"/>
    </location>
</feature>
<dbReference type="Pfam" id="PF00324">
    <property type="entry name" value="AA_permease"/>
    <property type="match status" value="1"/>
</dbReference>
<dbReference type="OMA" id="WFATVIA"/>
<proteinExistence type="predicted"/>
<comment type="caution">
    <text evidence="9">The sequence shown here is derived from an EMBL/GenBank/DDBJ whole genome shotgun (WGS) entry which is preliminary data.</text>
</comment>
<evidence type="ECO:0000256" key="3">
    <source>
        <dbReference type="ARBA" id="ARBA00022692"/>
    </source>
</evidence>
<dbReference type="GO" id="GO:0015171">
    <property type="term" value="F:amino acid transmembrane transporter activity"/>
    <property type="evidence" value="ECO:0007669"/>
    <property type="project" value="TreeGrafter"/>
</dbReference>
<dbReference type="PANTHER" id="PTHR43341">
    <property type="entry name" value="AMINO ACID PERMEASE"/>
    <property type="match status" value="1"/>
</dbReference>
<evidence type="ECO:0000256" key="5">
    <source>
        <dbReference type="ARBA" id="ARBA00022989"/>
    </source>
</evidence>
<evidence type="ECO:0000256" key="7">
    <source>
        <dbReference type="SAM" id="Phobius"/>
    </source>
</evidence>
<dbReference type="InterPro" id="IPR004841">
    <property type="entry name" value="AA-permease/SLC12A_dom"/>
</dbReference>
<evidence type="ECO:0000313" key="10">
    <source>
        <dbReference type="Proteomes" id="UP000186594"/>
    </source>
</evidence>
<dbReference type="FunFam" id="1.20.1740.10:FF:000006">
    <property type="entry name" value="General amino acid permease"/>
    <property type="match status" value="1"/>
</dbReference>
<feature type="transmembrane region" description="Helical" evidence="7">
    <location>
        <begin position="501"/>
        <end position="518"/>
    </location>
</feature>
<dbReference type="InterPro" id="IPR050524">
    <property type="entry name" value="APC_YAT"/>
</dbReference>
<keyword evidence="6 7" id="KW-0472">Membrane</keyword>
<dbReference type="EMBL" id="LXFE01004208">
    <property type="protein sequence ID" value="OLL21894.1"/>
    <property type="molecule type" value="Genomic_DNA"/>
</dbReference>
<feature type="transmembrane region" description="Helical" evidence="7">
    <location>
        <begin position="129"/>
        <end position="148"/>
    </location>
</feature>
<feature type="domain" description="Amino acid permease/ SLC12A" evidence="8">
    <location>
        <begin position="48"/>
        <end position="527"/>
    </location>
</feature>
<feature type="transmembrane region" description="Helical" evidence="7">
    <location>
        <begin position="186"/>
        <end position="206"/>
    </location>
</feature>
<keyword evidence="10" id="KW-1185">Reference proteome</keyword>
<feature type="transmembrane region" description="Helical" evidence="7">
    <location>
        <begin position="470"/>
        <end position="489"/>
    </location>
</feature>
<dbReference type="Proteomes" id="UP000186594">
    <property type="component" value="Unassembled WGS sequence"/>
</dbReference>
<dbReference type="Gene3D" id="1.20.1740.10">
    <property type="entry name" value="Amino acid/polyamine transporter I"/>
    <property type="match status" value="1"/>
</dbReference>
<dbReference type="GO" id="GO:0016020">
    <property type="term" value="C:membrane"/>
    <property type="evidence" value="ECO:0007669"/>
    <property type="project" value="UniProtKB-SubCell"/>
</dbReference>
<evidence type="ECO:0000256" key="6">
    <source>
        <dbReference type="ARBA" id="ARBA00023136"/>
    </source>
</evidence>
<dbReference type="InterPro" id="IPR004840">
    <property type="entry name" value="Amino_acid_permease_CS"/>
</dbReference>
<reference evidence="9 10" key="1">
    <citation type="submission" date="2016-04" db="EMBL/GenBank/DDBJ databases">
        <title>Evolutionary innovation and constraint leading to complex multicellularity in the Ascomycota.</title>
        <authorList>
            <person name="Cisse O."/>
            <person name="Nguyen A."/>
            <person name="Hewitt D.A."/>
            <person name="Jedd G."/>
            <person name="Stajich J.E."/>
        </authorList>
    </citation>
    <scope>NUCLEOTIDE SEQUENCE [LARGE SCALE GENOMIC DNA]</scope>
    <source>
        <strain evidence="9 10">DAH-3</strain>
    </source>
</reference>
<feature type="transmembrane region" description="Helical" evidence="7">
    <location>
        <begin position="378"/>
        <end position="400"/>
    </location>
</feature>
<gene>
    <name evidence="9" type="ORF">NEOLI_000996</name>
</gene>
<sequence length="608" mass="67537">MSHKQKEKYEFGALPSPSIAKPIHTAGIIDLSEAQFYGQVQRGLKARHVQFIALGGTIGTGLFVGSANALADGGPLSALMAYSFVGILIFCIMQSLGEMITYLPLPGAVPSLASRYVSEALGFAQGWLYWFSFGITVAVEITAAALVIHYWDPKEIVPVGVWLTVLYVVIIGLNCFGVNLYGESEFWFASLKIVTVVGLLLMSLIVDLGGNPQHDRIGFRYWKDPGPMRTYIDSGSTGRFLGLWKVVTQAAFSYGGTELIAITAGETMNPRRNVPKAIRRVFWRILIFYVLGILAIGVLVPYNDPDMSREIRNGGHGANASPFVIGIKRLGISTLPDIINAVILSSAWSSGNSFVYAGSRTLYSLALDGKAPSIFKKCTKSGVPIFCVGSIALLSLVMYLNVATDSNQVFDWFSNLTTISGFITVMECHSHFLHPFLLWTPSSRYLKIFFTISWTTSTVPGIVFTLVKPFLNFSFALFWTITLAIFSGADKFQHGFDVRGFFASYISIMFFFVMYFGYQITKRPRFVKLEDVDFFTGKERIDVEGSLPLFNGDVLKIRRDNTQRLAWSNDLVWKALGLDCIVLRVSRFLAISTTYICECAYFCKLHYV</sequence>
<evidence type="ECO:0000256" key="2">
    <source>
        <dbReference type="ARBA" id="ARBA00022448"/>
    </source>
</evidence>
<evidence type="ECO:0000256" key="1">
    <source>
        <dbReference type="ARBA" id="ARBA00004141"/>
    </source>
</evidence>
<dbReference type="OrthoDB" id="3900342at2759"/>
<keyword evidence="2" id="KW-0813">Transport</keyword>
<keyword evidence="4" id="KW-0029">Amino-acid transport</keyword>
<dbReference type="PROSITE" id="PS00218">
    <property type="entry name" value="AMINO_ACID_PERMEASE_1"/>
    <property type="match status" value="1"/>
</dbReference>
<keyword evidence="3 7" id="KW-0812">Transmembrane</keyword>
<evidence type="ECO:0000259" key="8">
    <source>
        <dbReference type="Pfam" id="PF00324"/>
    </source>
</evidence>
<organism evidence="9 10">
    <name type="scientific">Neolecta irregularis (strain DAH-3)</name>
    <dbReference type="NCBI Taxonomy" id="1198029"/>
    <lineage>
        <taxon>Eukaryota</taxon>
        <taxon>Fungi</taxon>
        <taxon>Dikarya</taxon>
        <taxon>Ascomycota</taxon>
        <taxon>Taphrinomycotina</taxon>
        <taxon>Neolectales</taxon>
        <taxon>Neolectaceae</taxon>
        <taxon>Neolecta</taxon>
    </lineage>
</organism>
<dbReference type="PANTHER" id="PTHR43341:SF39">
    <property type="entry name" value="AMINO ACID TRANSPORTER (EUROFUNG)-RELATED"/>
    <property type="match status" value="1"/>
</dbReference>
<accession>A0A1U7LGW4</accession>
<evidence type="ECO:0000256" key="4">
    <source>
        <dbReference type="ARBA" id="ARBA00022970"/>
    </source>
</evidence>
<feature type="transmembrane region" description="Helical" evidence="7">
    <location>
        <begin position="51"/>
        <end position="70"/>
    </location>
</feature>
<dbReference type="AlphaFoldDB" id="A0A1U7LGW4"/>
<keyword evidence="5 7" id="KW-1133">Transmembrane helix</keyword>
<feature type="transmembrane region" description="Helical" evidence="7">
    <location>
        <begin position="160"/>
        <end position="180"/>
    </location>
</feature>
<evidence type="ECO:0000313" key="9">
    <source>
        <dbReference type="EMBL" id="OLL21894.1"/>
    </source>
</evidence>
<name>A0A1U7LGW4_NEOID</name>